<dbReference type="AlphaFoldDB" id="Q1G3Q7"/>
<dbReference type="SUPFAM" id="SSF56112">
    <property type="entry name" value="Protein kinase-like (PK-like)"/>
    <property type="match status" value="1"/>
</dbReference>
<dbReference type="PANTHER" id="PTHR48011">
    <property type="entry name" value="CCR4-NOT TRANSCRIPTIONAL COMPLEX SUBUNIT CAF120-RELATED"/>
    <property type="match status" value="1"/>
</dbReference>
<accession>Q1G3Q7</accession>
<proteinExistence type="predicted"/>
<evidence type="ECO:0000313" key="2">
    <source>
        <dbReference type="EMBL" id="ABF59344.1"/>
    </source>
</evidence>
<dbReference type="GO" id="GO:0004672">
    <property type="term" value="F:protein kinase activity"/>
    <property type="evidence" value="ECO:0007669"/>
    <property type="project" value="InterPro"/>
</dbReference>
<dbReference type="PANTHER" id="PTHR48011:SF18">
    <property type="entry name" value="MITOGEN-ACTIVATED PROTEIN KINASE KINASE KINASE 19-RELATED"/>
    <property type="match status" value="1"/>
</dbReference>
<dbReference type="InterPro" id="IPR052751">
    <property type="entry name" value="Plant_MAPKKK"/>
</dbReference>
<dbReference type="InterPro" id="IPR011009">
    <property type="entry name" value="Kinase-like_dom_sf"/>
</dbReference>
<dbReference type="PROSITE" id="PS50011">
    <property type="entry name" value="PROTEIN_KINASE_DOM"/>
    <property type="match status" value="1"/>
</dbReference>
<protein>
    <recommendedName>
        <fullName evidence="1">Protein kinase domain-containing protein</fullName>
    </recommendedName>
</protein>
<sequence>MATKSTDSYSNIKIADRVGVEIIKTPLYMAPIYVNGNEYESATDVWALGCDVVEMFSGKTTWIVKARSHFMLL</sequence>
<reference evidence="2" key="1">
    <citation type="submission" date="2006-04" db="EMBL/GenBank/DDBJ databases">
        <authorList>
            <person name="Underwood B.A."/>
            <person name="Xiao Y."/>
            <person name="Moskal W."/>
            <person name="Monaghan E."/>
            <person name="Wang W."/>
            <person name="Redman J."/>
            <person name="Wu H.C."/>
            <person name="Utterback T."/>
            <person name="Town C.D."/>
        </authorList>
    </citation>
    <scope>NUCLEOTIDE SEQUENCE</scope>
</reference>
<dbReference type="GO" id="GO:0005524">
    <property type="term" value="F:ATP binding"/>
    <property type="evidence" value="ECO:0007669"/>
    <property type="project" value="InterPro"/>
</dbReference>
<dbReference type="Pfam" id="PF00069">
    <property type="entry name" value="Pkinase"/>
    <property type="match status" value="1"/>
</dbReference>
<organism evidence="2">
    <name type="scientific">Arabidopsis thaliana</name>
    <name type="common">Mouse-ear cress</name>
    <dbReference type="NCBI Taxonomy" id="3702"/>
    <lineage>
        <taxon>Eukaryota</taxon>
        <taxon>Viridiplantae</taxon>
        <taxon>Streptophyta</taxon>
        <taxon>Embryophyta</taxon>
        <taxon>Tracheophyta</taxon>
        <taxon>Spermatophyta</taxon>
        <taxon>Magnoliopsida</taxon>
        <taxon>eudicotyledons</taxon>
        <taxon>Gunneridae</taxon>
        <taxon>Pentapetalae</taxon>
        <taxon>rosids</taxon>
        <taxon>malvids</taxon>
        <taxon>Brassicales</taxon>
        <taxon>Brassicaceae</taxon>
        <taxon>Camelineae</taxon>
        <taxon>Arabidopsis</taxon>
    </lineage>
</organism>
<name>Q1G3Q7_ARATH</name>
<dbReference type="EMBL" id="DQ487527">
    <property type="protein sequence ID" value="ABF59344.1"/>
    <property type="molecule type" value="Genomic_DNA"/>
</dbReference>
<dbReference type="InterPro" id="IPR000719">
    <property type="entry name" value="Prot_kinase_dom"/>
</dbReference>
<feature type="domain" description="Protein kinase" evidence="1">
    <location>
        <begin position="1"/>
        <end position="73"/>
    </location>
</feature>
<evidence type="ECO:0000259" key="1">
    <source>
        <dbReference type="PROSITE" id="PS50011"/>
    </source>
</evidence>
<dbReference type="Gene3D" id="1.10.510.10">
    <property type="entry name" value="Transferase(Phosphotransferase) domain 1"/>
    <property type="match status" value="1"/>
</dbReference>